<protein>
    <submittedName>
        <fullName evidence="1">Uncharacterized protein</fullName>
    </submittedName>
</protein>
<proteinExistence type="predicted"/>
<keyword evidence="2" id="KW-1185">Reference proteome</keyword>
<sequence length="108" mass="11251">MAGRGDVHTQQKFSAVERHVSHKGYYCGAGRGTAVLRDGPLIRTALQLAGGHTAEMCPPLQTAGASLYNQAYVIGCMSRVSISLRLAGGGHVGVVMVRGCMDGSEGYA</sequence>
<dbReference type="Proteomes" id="UP001476798">
    <property type="component" value="Unassembled WGS sequence"/>
</dbReference>
<feature type="non-terminal residue" evidence="1">
    <location>
        <position position="108"/>
    </location>
</feature>
<name>A0ABV0N7F3_9TELE</name>
<evidence type="ECO:0000313" key="2">
    <source>
        <dbReference type="Proteomes" id="UP001476798"/>
    </source>
</evidence>
<gene>
    <name evidence="1" type="ORF">GOODEAATRI_003045</name>
</gene>
<dbReference type="EMBL" id="JAHRIO010030099">
    <property type="protein sequence ID" value="MEQ2167331.1"/>
    <property type="molecule type" value="Genomic_DNA"/>
</dbReference>
<comment type="caution">
    <text evidence="1">The sequence shown here is derived from an EMBL/GenBank/DDBJ whole genome shotgun (WGS) entry which is preliminary data.</text>
</comment>
<accession>A0ABV0N7F3</accession>
<reference evidence="1 2" key="1">
    <citation type="submission" date="2021-06" db="EMBL/GenBank/DDBJ databases">
        <authorList>
            <person name="Palmer J.M."/>
        </authorList>
    </citation>
    <scope>NUCLEOTIDE SEQUENCE [LARGE SCALE GENOMIC DNA]</scope>
    <source>
        <strain evidence="1 2">GA_2019</strain>
        <tissue evidence="1">Muscle</tissue>
    </source>
</reference>
<evidence type="ECO:0000313" key="1">
    <source>
        <dbReference type="EMBL" id="MEQ2167331.1"/>
    </source>
</evidence>
<organism evidence="1 2">
    <name type="scientific">Goodea atripinnis</name>
    <dbReference type="NCBI Taxonomy" id="208336"/>
    <lineage>
        <taxon>Eukaryota</taxon>
        <taxon>Metazoa</taxon>
        <taxon>Chordata</taxon>
        <taxon>Craniata</taxon>
        <taxon>Vertebrata</taxon>
        <taxon>Euteleostomi</taxon>
        <taxon>Actinopterygii</taxon>
        <taxon>Neopterygii</taxon>
        <taxon>Teleostei</taxon>
        <taxon>Neoteleostei</taxon>
        <taxon>Acanthomorphata</taxon>
        <taxon>Ovalentaria</taxon>
        <taxon>Atherinomorphae</taxon>
        <taxon>Cyprinodontiformes</taxon>
        <taxon>Goodeidae</taxon>
        <taxon>Goodea</taxon>
    </lineage>
</organism>